<dbReference type="InterPro" id="IPR036397">
    <property type="entry name" value="RNaseH_sf"/>
</dbReference>
<dbReference type="GO" id="GO:0003676">
    <property type="term" value="F:nucleic acid binding"/>
    <property type="evidence" value="ECO:0007669"/>
    <property type="project" value="InterPro"/>
</dbReference>
<dbReference type="RefSeq" id="WP_205959760.1">
    <property type="nucleotide sequence ID" value="NZ_JABANE010000005.1"/>
</dbReference>
<comment type="caution">
    <text evidence="2">The sequence shown here is derived from an EMBL/GenBank/DDBJ whole genome shotgun (WGS) entry which is preliminary data.</text>
</comment>
<dbReference type="Pfam" id="PF13358">
    <property type="entry name" value="DDE_3"/>
    <property type="match status" value="1"/>
</dbReference>
<proteinExistence type="predicted"/>
<name>A0A7X9P007_9BACT</name>
<evidence type="ECO:0000313" key="3">
    <source>
        <dbReference type="Proteomes" id="UP000576082"/>
    </source>
</evidence>
<dbReference type="InterPro" id="IPR038717">
    <property type="entry name" value="Tc1-like_DDE_dom"/>
</dbReference>
<evidence type="ECO:0000313" key="2">
    <source>
        <dbReference type="EMBL" id="NME66815.1"/>
    </source>
</evidence>
<evidence type="ECO:0000259" key="1">
    <source>
        <dbReference type="Pfam" id="PF13358"/>
    </source>
</evidence>
<dbReference type="Gene3D" id="3.30.420.10">
    <property type="entry name" value="Ribonuclease H-like superfamily/Ribonuclease H"/>
    <property type="match status" value="1"/>
</dbReference>
<feature type="non-terminal residue" evidence="2">
    <location>
        <position position="1"/>
    </location>
</feature>
<dbReference type="SUPFAM" id="SSF53098">
    <property type="entry name" value="Ribonuclease H-like"/>
    <property type="match status" value="1"/>
</dbReference>
<sequence length="124" mass="14665">SRTNQFLYRNSEKNISASFIIETLDELSIKIRKPTVVVLDNASVHTARKVKELLKVWQTRGLYIFYLPPYSPHLNIIERLWKEMKQSWIKPEDYISVDNLFYAVDRVCSVIGKQLFLQFSKAHF</sequence>
<dbReference type="AlphaFoldDB" id="A0A7X9P007"/>
<dbReference type="Proteomes" id="UP000576082">
    <property type="component" value="Unassembled WGS sequence"/>
</dbReference>
<dbReference type="InterPro" id="IPR012337">
    <property type="entry name" value="RNaseH-like_sf"/>
</dbReference>
<keyword evidence="3" id="KW-1185">Reference proteome</keyword>
<protein>
    <submittedName>
        <fullName evidence="2">IS630 family transposase</fullName>
    </submittedName>
</protein>
<feature type="domain" description="Tc1-like transposase DDE" evidence="1">
    <location>
        <begin position="10"/>
        <end position="99"/>
    </location>
</feature>
<accession>A0A7X9P007</accession>
<reference evidence="2 3" key="1">
    <citation type="submission" date="2020-04" db="EMBL/GenBank/DDBJ databases">
        <title>Flammeovirga sp. SR4, a novel species isolated from seawater.</title>
        <authorList>
            <person name="Wang X."/>
        </authorList>
    </citation>
    <scope>NUCLEOTIDE SEQUENCE [LARGE SCALE GENOMIC DNA]</scope>
    <source>
        <strain evidence="2 3">ATCC 23126</strain>
    </source>
</reference>
<organism evidence="2 3">
    <name type="scientific">Flammeovirga aprica JL-4</name>
    <dbReference type="NCBI Taxonomy" id="694437"/>
    <lineage>
        <taxon>Bacteria</taxon>
        <taxon>Pseudomonadati</taxon>
        <taxon>Bacteroidota</taxon>
        <taxon>Cytophagia</taxon>
        <taxon>Cytophagales</taxon>
        <taxon>Flammeovirgaceae</taxon>
        <taxon>Flammeovirga</taxon>
    </lineage>
</organism>
<dbReference type="EMBL" id="JABANE010000005">
    <property type="protein sequence ID" value="NME66815.1"/>
    <property type="molecule type" value="Genomic_DNA"/>
</dbReference>
<gene>
    <name evidence="2" type="ORF">HHU12_02450</name>
</gene>